<comment type="pathway">
    <text evidence="5">Isoprenoid biosynthesis; isopentenyl diphosphate biosynthesis via DXP pathway; isopentenyl diphosphate from 1-deoxy-D-xylulose 5-phosphate: step 6/6.</text>
</comment>
<dbReference type="GO" id="GO:0016114">
    <property type="term" value="P:terpenoid biosynthetic process"/>
    <property type="evidence" value="ECO:0007669"/>
    <property type="project" value="UniProtKB-UniRule"/>
</dbReference>
<feature type="binding site" evidence="5">
    <location>
        <position position="159"/>
    </location>
    <ligand>
        <name>(2E)-4-hydroxy-3-methylbut-2-enyl diphosphate</name>
        <dbReference type="ChEBI" id="CHEBI:128753"/>
    </ligand>
</feature>
<name>I3XVK0_SULBS</name>
<comment type="similarity">
    <text evidence="5">Belongs to the IspH family.</text>
</comment>
<proteinExistence type="inferred from homology"/>
<dbReference type="STRING" id="760154.Sulba_0667"/>
<feature type="binding site" evidence="5">
    <location>
        <position position="216"/>
    </location>
    <ligand>
        <name>dimethylallyl diphosphate</name>
        <dbReference type="ChEBI" id="CHEBI:57623"/>
    </ligand>
</feature>
<feature type="binding site" evidence="5">
    <location>
        <position position="70"/>
    </location>
    <ligand>
        <name>dimethylallyl diphosphate</name>
        <dbReference type="ChEBI" id="CHEBI:57623"/>
    </ligand>
</feature>
<feature type="binding site" evidence="5">
    <location>
        <position position="215"/>
    </location>
    <ligand>
        <name>(2E)-4-hydroxy-3-methylbut-2-enyl diphosphate</name>
        <dbReference type="ChEBI" id="CHEBI:128753"/>
    </ligand>
</feature>
<dbReference type="InterPro" id="IPR003451">
    <property type="entry name" value="LytB/IspH"/>
</dbReference>
<evidence type="ECO:0000313" key="7">
    <source>
        <dbReference type="Proteomes" id="UP000006176"/>
    </source>
</evidence>
<feature type="binding site" evidence="5">
    <location>
        <position position="120"/>
    </location>
    <ligand>
        <name>isopentenyl diphosphate</name>
        <dbReference type="ChEBI" id="CHEBI:128769"/>
    </ligand>
</feature>
<feature type="binding site" evidence="5">
    <location>
        <position position="187"/>
    </location>
    <ligand>
        <name>[4Fe-4S] cluster</name>
        <dbReference type="ChEBI" id="CHEBI:49883"/>
    </ligand>
</feature>
<dbReference type="Pfam" id="PF02401">
    <property type="entry name" value="LYTB"/>
    <property type="match status" value="1"/>
</dbReference>
<dbReference type="RefSeq" id="WP_014768854.1">
    <property type="nucleotide sequence ID" value="NC_018002.1"/>
</dbReference>
<feature type="binding site" evidence="5">
    <location>
        <position position="217"/>
    </location>
    <ligand>
        <name>isopentenyl diphosphate</name>
        <dbReference type="ChEBI" id="CHEBI:128769"/>
    </ligand>
</feature>
<dbReference type="GO" id="GO:0050992">
    <property type="term" value="P:dimethylallyl diphosphate biosynthetic process"/>
    <property type="evidence" value="ECO:0007669"/>
    <property type="project" value="UniProtKB-UniRule"/>
</dbReference>
<dbReference type="OrthoDB" id="9804068at2"/>
<feature type="binding site" evidence="5">
    <location>
        <position position="215"/>
    </location>
    <ligand>
        <name>isopentenyl diphosphate</name>
        <dbReference type="ChEBI" id="CHEBI:128769"/>
    </ligand>
</feature>
<feature type="binding site" evidence="5">
    <location>
        <position position="259"/>
    </location>
    <ligand>
        <name>(2E)-4-hydroxy-3-methylbut-2-enyl diphosphate</name>
        <dbReference type="ChEBI" id="CHEBI:128753"/>
    </ligand>
</feature>
<keyword evidence="2 5" id="KW-0479">Metal-binding</keyword>
<feature type="binding site" evidence="5">
    <location>
        <position position="216"/>
    </location>
    <ligand>
        <name>isopentenyl diphosphate</name>
        <dbReference type="ChEBI" id="CHEBI:128769"/>
    </ligand>
</feature>
<dbReference type="HAMAP" id="MF_00191">
    <property type="entry name" value="IspH"/>
    <property type="match status" value="1"/>
</dbReference>
<dbReference type="NCBIfam" id="TIGR00216">
    <property type="entry name" value="ispH_lytB"/>
    <property type="match status" value="1"/>
</dbReference>
<dbReference type="AlphaFoldDB" id="I3XVK0"/>
<comment type="cofactor">
    <cofactor evidence="5">
        <name>[4Fe-4S] cluster</name>
        <dbReference type="ChEBI" id="CHEBI:49883"/>
    </cofactor>
    <text evidence="5">Binds 1 [4Fe-4S] cluster per subunit.</text>
</comment>
<gene>
    <name evidence="5" type="primary">ispH</name>
    <name evidence="6" type="ordered locus">Sulba_0667</name>
</gene>
<feature type="binding site" evidence="5">
    <location>
        <position position="259"/>
    </location>
    <ligand>
        <name>dimethylallyl diphosphate</name>
        <dbReference type="ChEBI" id="CHEBI:57623"/>
    </ligand>
</feature>
<dbReference type="PATRIC" id="fig|760154.4.peg.665"/>
<feature type="binding site" evidence="5">
    <location>
        <position position="259"/>
    </location>
    <ligand>
        <name>isopentenyl diphosphate</name>
        <dbReference type="ChEBI" id="CHEBI:128769"/>
    </ligand>
</feature>
<dbReference type="HOGENOM" id="CLU_027486_0_1_7"/>
<keyword evidence="3 5" id="KW-0408">Iron</keyword>
<keyword evidence="5 6" id="KW-0560">Oxidoreductase</keyword>
<feature type="binding site" evidence="5">
    <location>
        <position position="217"/>
    </location>
    <ligand>
        <name>dimethylallyl diphosphate</name>
        <dbReference type="ChEBI" id="CHEBI:57623"/>
    </ligand>
</feature>
<feature type="binding site" evidence="5">
    <location>
        <position position="120"/>
    </location>
    <ligand>
        <name>dimethylallyl diphosphate</name>
        <dbReference type="ChEBI" id="CHEBI:57623"/>
    </ligand>
</feature>
<evidence type="ECO:0000256" key="5">
    <source>
        <dbReference type="HAMAP-Rule" id="MF_00191"/>
    </source>
</evidence>
<dbReference type="GO" id="GO:0051539">
    <property type="term" value="F:4 iron, 4 sulfur cluster binding"/>
    <property type="evidence" value="ECO:0007669"/>
    <property type="project" value="UniProtKB-UniRule"/>
</dbReference>
<feature type="binding site" evidence="5">
    <location>
        <position position="92"/>
    </location>
    <ligand>
        <name>[4Fe-4S] cluster</name>
        <dbReference type="ChEBI" id="CHEBI:49883"/>
    </ligand>
</feature>
<feature type="binding site" evidence="5">
    <location>
        <position position="120"/>
    </location>
    <ligand>
        <name>(2E)-4-hydroxy-3-methylbut-2-enyl diphosphate</name>
        <dbReference type="ChEBI" id="CHEBI:128753"/>
    </ligand>
</feature>
<dbReference type="CDD" id="cd13944">
    <property type="entry name" value="lytB_ispH"/>
    <property type="match status" value="1"/>
</dbReference>
<sequence>MQIKLAESYGFCFGVKRAIKIAENTQNASTIGPLIHNNEEINRLRENFNVKTLHDISEAKGVDKAIIRTHGIPKKDLEKLVNSNVEVINATCPYVTKPQEICEKMSQEGYEIVIFGDANHPEVKGVESYAIHGAFVVQSIDELEQIVFKKGKIAVVSQTTRKVSEFLEITSHLITHYKEVRVFNTICNATFENQDAARKLAKEADVVIVIGGKNSSNTKQLHSICKEYCPDSFLVESEKDLDPSWFNGKMLCGVTAGASTPDWIIQKIIEKISEIKV</sequence>
<dbReference type="Gene3D" id="3.40.50.11270">
    <property type="match status" value="1"/>
</dbReference>
<dbReference type="KEGG" id="sba:Sulba_0667"/>
<dbReference type="Gene3D" id="3.40.1010.20">
    <property type="entry name" value="4-hydroxy-3-methylbut-2-enyl diphosphate reductase, catalytic domain"/>
    <property type="match status" value="2"/>
</dbReference>
<feature type="binding site" evidence="5">
    <location>
        <position position="36"/>
    </location>
    <ligand>
        <name>isopentenyl diphosphate</name>
        <dbReference type="ChEBI" id="CHEBI:128769"/>
    </ligand>
</feature>
<feature type="binding site" evidence="5">
    <location>
        <position position="217"/>
    </location>
    <ligand>
        <name>(2E)-4-hydroxy-3-methylbut-2-enyl diphosphate</name>
        <dbReference type="ChEBI" id="CHEBI:128753"/>
    </ligand>
</feature>
<dbReference type="NCBIfam" id="NF002187">
    <property type="entry name" value="PRK01045.1-1"/>
    <property type="match status" value="1"/>
</dbReference>
<feature type="binding site" evidence="5">
    <location>
        <position position="70"/>
    </location>
    <ligand>
        <name>isopentenyl diphosphate</name>
        <dbReference type="ChEBI" id="CHEBI:128769"/>
    </ligand>
</feature>
<reference evidence="6 7" key="1">
    <citation type="submission" date="2012-06" db="EMBL/GenBank/DDBJ databases">
        <title>Complete sequence of Sulfurospirillum barnesii SES-3.</title>
        <authorList>
            <consortium name="US DOE Joint Genome Institute"/>
            <person name="Lucas S."/>
            <person name="Han J."/>
            <person name="Lapidus A."/>
            <person name="Cheng J.-F."/>
            <person name="Goodwin L."/>
            <person name="Pitluck S."/>
            <person name="Peters L."/>
            <person name="Ovchinnikova G."/>
            <person name="Lu M."/>
            <person name="Detter J.C."/>
            <person name="Han C."/>
            <person name="Tapia R."/>
            <person name="Land M."/>
            <person name="Hauser L."/>
            <person name="Kyrpides N."/>
            <person name="Ivanova N."/>
            <person name="Pagani I."/>
            <person name="Stolz J."/>
            <person name="Arkin A."/>
            <person name="Dehal P."/>
            <person name="Oremland R."/>
            <person name="Saltikov C."/>
            <person name="Basu P."/>
            <person name="Hollibaugh J."/>
            <person name="Newman D."/>
            <person name="Stolyar S."/>
            <person name="Hazen T."/>
            <person name="Woyke T."/>
        </authorList>
    </citation>
    <scope>NUCLEOTIDE SEQUENCE [LARGE SCALE GENOMIC DNA]</scope>
    <source>
        <strain evidence="7">ATCC 700032 / DSM 10660 / SES-3</strain>
    </source>
</reference>
<organism evidence="6 7">
    <name type="scientific">Sulfurospirillum barnesii (strain ATCC 700032 / DSM 10660 / SES-3)</name>
    <dbReference type="NCBI Taxonomy" id="760154"/>
    <lineage>
        <taxon>Bacteria</taxon>
        <taxon>Pseudomonadati</taxon>
        <taxon>Campylobacterota</taxon>
        <taxon>Epsilonproteobacteria</taxon>
        <taxon>Campylobacterales</taxon>
        <taxon>Sulfurospirillaceae</taxon>
        <taxon>Sulfurospirillum</taxon>
    </lineage>
</organism>
<feature type="binding site" evidence="5">
    <location>
        <position position="215"/>
    </location>
    <ligand>
        <name>dimethylallyl diphosphate</name>
        <dbReference type="ChEBI" id="CHEBI:57623"/>
    </ligand>
</feature>
<comment type="pathway">
    <text evidence="5">Isoprenoid biosynthesis; dimethylallyl diphosphate biosynthesis; dimethylallyl diphosphate from (2E)-4-hydroxy-3-methylbutenyl diphosphate: step 1/1.</text>
</comment>
<keyword evidence="7" id="KW-1185">Reference proteome</keyword>
<accession>I3XVK0</accession>
<feature type="binding site" evidence="5">
    <location>
        <position position="70"/>
    </location>
    <ligand>
        <name>(2E)-4-hydroxy-3-methylbut-2-enyl diphosphate</name>
        <dbReference type="ChEBI" id="CHEBI:128753"/>
    </ligand>
</feature>
<feature type="binding site" evidence="5">
    <location>
        <position position="36"/>
    </location>
    <ligand>
        <name>(2E)-4-hydroxy-3-methylbut-2-enyl diphosphate</name>
        <dbReference type="ChEBI" id="CHEBI:128753"/>
    </ligand>
</feature>
<protein>
    <recommendedName>
        <fullName evidence="5">4-hydroxy-3-methylbut-2-enyl diphosphate reductase</fullName>
        <shortName evidence="5">HMBPP reductase</shortName>
        <ecNumber evidence="5">1.17.7.4</ecNumber>
    </recommendedName>
</protein>
<dbReference type="GO" id="GO:0051745">
    <property type="term" value="F:4-hydroxy-3-methylbut-2-enyl diphosphate reductase activity"/>
    <property type="evidence" value="ECO:0007669"/>
    <property type="project" value="UniProtKB-UniRule"/>
</dbReference>
<dbReference type="EMBL" id="CP003333">
    <property type="protein sequence ID" value="AFL67974.1"/>
    <property type="molecule type" value="Genomic_DNA"/>
</dbReference>
<keyword evidence="4 5" id="KW-0411">Iron-sulfur</keyword>
<keyword evidence="5" id="KW-0414">Isoprene biosynthesis</keyword>
<feature type="binding site" evidence="5">
    <location>
        <position position="36"/>
    </location>
    <ligand>
        <name>dimethylallyl diphosphate</name>
        <dbReference type="ChEBI" id="CHEBI:57623"/>
    </ligand>
</feature>
<evidence type="ECO:0000313" key="6">
    <source>
        <dbReference type="EMBL" id="AFL67974.1"/>
    </source>
</evidence>
<evidence type="ECO:0000256" key="4">
    <source>
        <dbReference type="ARBA" id="ARBA00023014"/>
    </source>
</evidence>
<feature type="binding site" evidence="5">
    <location>
        <position position="216"/>
    </location>
    <ligand>
        <name>(2E)-4-hydroxy-3-methylbut-2-enyl diphosphate</name>
        <dbReference type="ChEBI" id="CHEBI:128753"/>
    </ligand>
</feature>
<dbReference type="Proteomes" id="UP000006176">
    <property type="component" value="Chromosome"/>
</dbReference>
<comment type="function">
    <text evidence="5">Catalyzes the conversion of 1-hydroxy-2-methyl-2-(E)-butenyl 4-diphosphate (HMBPP) into a mixture of isopentenyl diphosphate (IPP) and dimethylallyl diphosphate (DMAPP). Acts in the terminal step of the DOXP/MEP pathway for isoprenoid precursor biosynthesis.</text>
</comment>
<comment type="catalytic activity">
    <reaction evidence="5">
        <text>isopentenyl diphosphate + 2 oxidized [2Fe-2S]-[ferredoxin] + H2O = (2E)-4-hydroxy-3-methylbut-2-enyl diphosphate + 2 reduced [2Fe-2S]-[ferredoxin] + 2 H(+)</text>
        <dbReference type="Rhea" id="RHEA:24488"/>
        <dbReference type="Rhea" id="RHEA-COMP:10000"/>
        <dbReference type="Rhea" id="RHEA-COMP:10001"/>
        <dbReference type="ChEBI" id="CHEBI:15377"/>
        <dbReference type="ChEBI" id="CHEBI:15378"/>
        <dbReference type="ChEBI" id="CHEBI:33737"/>
        <dbReference type="ChEBI" id="CHEBI:33738"/>
        <dbReference type="ChEBI" id="CHEBI:128753"/>
        <dbReference type="ChEBI" id="CHEBI:128769"/>
        <dbReference type="EC" id="1.17.7.4"/>
    </reaction>
</comment>
<evidence type="ECO:0000256" key="2">
    <source>
        <dbReference type="ARBA" id="ARBA00022723"/>
    </source>
</evidence>
<comment type="catalytic activity">
    <reaction evidence="5">
        <text>dimethylallyl diphosphate + 2 oxidized [2Fe-2S]-[ferredoxin] + H2O = (2E)-4-hydroxy-3-methylbut-2-enyl diphosphate + 2 reduced [2Fe-2S]-[ferredoxin] + 2 H(+)</text>
        <dbReference type="Rhea" id="RHEA:24825"/>
        <dbReference type="Rhea" id="RHEA-COMP:10000"/>
        <dbReference type="Rhea" id="RHEA-COMP:10001"/>
        <dbReference type="ChEBI" id="CHEBI:15377"/>
        <dbReference type="ChEBI" id="CHEBI:15378"/>
        <dbReference type="ChEBI" id="CHEBI:33737"/>
        <dbReference type="ChEBI" id="CHEBI:33738"/>
        <dbReference type="ChEBI" id="CHEBI:57623"/>
        <dbReference type="ChEBI" id="CHEBI:128753"/>
        <dbReference type="EC" id="1.17.7.4"/>
    </reaction>
</comment>
<feature type="active site" description="Proton donor" evidence="5">
    <location>
        <position position="122"/>
    </location>
</feature>
<dbReference type="GO" id="GO:0019288">
    <property type="term" value="P:isopentenyl diphosphate biosynthetic process, methylerythritol 4-phosphate pathway"/>
    <property type="evidence" value="ECO:0007669"/>
    <property type="project" value="UniProtKB-UniRule"/>
</dbReference>
<dbReference type="UniPathway" id="UPA00056">
    <property type="reaction ID" value="UER00097"/>
</dbReference>
<dbReference type="EC" id="1.17.7.4" evidence="5"/>
<dbReference type="GO" id="GO:0046872">
    <property type="term" value="F:metal ion binding"/>
    <property type="evidence" value="ECO:0007669"/>
    <property type="project" value="UniProtKB-KW"/>
</dbReference>
<dbReference type="PANTHER" id="PTHR30426:SF0">
    <property type="entry name" value="4-HYDROXY-3-METHYLBUT-2-ENYL DIPHOSPHATE REDUCTASE"/>
    <property type="match status" value="1"/>
</dbReference>
<keyword evidence="1 5" id="KW-0004">4Fe-4S</keyword>
<feature type="binding site" evidence="5">
    <location>
        <position position="12"/>
    </location>
    <ligand>
        <name>[4Fe-4S] cluster</name>
        <dbReference type="ChEBI" id="CHEBI:49883"/>
    </ligand>
</feature>
<evidence type="ECO:0000256" key="1">
    <source>
        <dbReference type="ARBA" id="ARBA00022485"/>
    </source>
</evidence>
<dbReference type="UniPathway" id="UPA00059">
    <property type="reaction ID" value="UER00105"/>
</dbReference>
<dbReference type="eggNOG" id="COG0761">
    <property type="taxonomic scope" value="Bacteria"/>
</dbReference>
<dbReference type="PANTHER" id="PTHR30426">
    <property type="entry name" value="4-HYDROXY-3-METHYLBUT-2-ENYL DIPHOSPHATE REDUCTASE"/>
    <property type="match status" value="1"/>
</dbReference>
<evidence type="ECO:0000256" key="3">
    <source>
        <dbReference type="ARBA" id="ARBA00023004"/>
    </source>
</evidence>